<dbReference type="AlphaFoldDB" id="A0A1B7LF64"/>
<accession>A0A1B7LF64</accession>
<comment type="catalytic activity">
    <reaction evidence="23">
        <text>Preferential cleavage: (Ac)2-L-Lys-D-Ala-|-D-Ala. Also transpeptidation of peptidyl-alanyl moieties that are N-acyl substituents of D-alanine.</text>
        <dbReference type="EC" id="3.4.16.4"/>
    </reaction>
</comment>
<keyword evidence="21" id="KW-0511">Multifunctional enzyme</keyword>
<dbReference type="Pfam" id="PF00912">
    <property type="entry name" value="Transgly"/>
    <property type="match status" value="1"/>
</dbReference>
<evidence type="ECO:0000256" key="15">
    <source>
        <dbReference type="ARBA" id="ARBA00022960"/>
    </source>
</evidence>
<dbReference type="PANTHER" id="PTHR32282">
    <property type="entry name" value="BINDING PROTEIN TRANSPEPTIDASE, PUTATIVE-RELATED"/>
    <property type="match status" value="1"/>
</dbReference>
<dbReference type="GO" id="GO:0008955">
    <property type="term" value="F:peptidoglycan glycosyltransferase activity"/>
    <property type="evidence" value="ECO:0007669"/>
    <property type="project" value="UniProtKB-EC"/>
</dbReference>
<dbReference type="EMBL" id="LYVF01000137">
    <property type="protein sequence ID" value="OAT82291.1"/>
    <property type="molecule type" value="Genomic_DNA"/>
</dbReference>
<keyword evidence="17" id="KW-0573">Peptidoglycan synthesis</keyword>
<dbReference type="FunFam" id="1.10.3810.10:FF:000001">
    <property type="entry name" value="Penicillin-binding protein 1A"/>
    <property type="match status" value="1"/>
</dbReference>
<gene>
    <name evidence="30" type="ORF">A6M21_09035</name>
</gene>
<dbReference type="Gene3D" id="1.10.3810.10">
    <property type="entry name" value="Biosynthetic peptidoglycan transglycosylase-like"/>
    <property type="match status" value="1"/>
</dbReference>
<keyword evidence="31" id="KW-1185">Reference proteome</keyword>
<feature type="compositionally biased region" description="Low complexity" evidence="27">
    <location>
        <begin position="623"/>
        <end position="632"/>
    </location>
</feature>
<evidence type="ECO:0000256" key="17">
    <source>
        <dbReference type="ARBA" id="ARBA00022984"/>
    </source>
</evidence>
<dbReference type="GO" id="GO:0009002">
    <property type="term" value="F:serine-type D-Ala-D-Ala carboxypeptidase activity"/>
    <property type="evidence" value="ECO:0007669"/>
    <property type="project" value="UniProtKB-EC"/>
</dbReference>
<evidence type="ECO:0000256" key="5">
    <source>
        <dbReference type="ARBA" id="ARBA00007739"/>
    </source>
</evidence>
<proteinExistence type="inferred from homology"/>
<name>A0A1B7LF64_9FIRM</name>
<keyword evidence="11" id="KW-0328">Glycosyltransferase</keyword>
<organism evidence="30 31">
    <name type="scientific">Desulfotomaculum copahuensis</name>
    <dbReference type="NCBI Taxonomy" id="1838280"/>
    <lineage>
        <taxon>Bacteria</taxon>
        <taxon>Bacillati</taxon>
        <taxon>Bacillota</taxon>
        <taxon>Clostridia</taxon>
        <taxon>Eubacteriales</taxon>
        <taxon>Desulfotomaculaceae</taxon>
        <taxon>Desulfotomaculum</taxon>
    </lineage>
</organism>
<feature type="domain" description="Glycosyl transferase family 51" evidence="29">
    <location>
        <begin position="44"/>
        <end position="218"/>
    </location>
</feature>
<sequence length="715" mass="76421">MSIALTACFLAAAWIIYISARDLPSVDPASLRPVEQTAIYDANGKLVDQLGNRKVLPVKLSQVPPVVKNAFLAAEDVRFYQNNGIDLRSIGRAVWHDLTTLSLSQGASTITQQLAKNAFLTPDRTIKRKVQEVMLGFELAHRYSKDEILEMYLNEIYLGNGAYGIGAASRAYFNKDVSQLTLPEAALLAGLPQAPSAYSPVSHPEAAKQRRDEVLSKMLRYNLITEQQYRQAAAAKIQLNPPPETGKMYPYFVDYVTSRLAQLIGEDAIYRGGLKVYTTLDPQVQLAAETAFANPANFPASVRDANGILQPEGAAVFLDPQTGAIRAMVGGREHTGRQVLNRAYQTYRQPGSSIKPFVAYGPAIENDGLTPDSIVDDSPVSFGNYSPKDDDGTYMGPVTLRTALALSRNVVAVKLLDQVGMSQAVQFARGVGITSLVPDKEGLSMALGGLYKGVTTLEMAGAYGAVANGGMYAKPFVISEVDGQDGSVLYKNKTEIHRAMQPYTAAALTSMMETGVLSGTGTNAQLDGRPAAGKTGTAEHGRDLWFGGFTPQLAGVVWIGYDHPQNMPLQYGGTYPAMIWRQIMLDALAGKPVLHFRDLYPGIYPEAQVPPPVAGTPPPDNSGTQNNQQQPGNNPPAGTPPDNSQPPGNSTPPPGNGQGGGNPPGNQPPAGNQPPGNNNPPGGPGDGSQTVTPPARENHHTHAFKGAEKWVRTAL</sequence>
<evidence type="ECO:0000256" key="6">
    <source>
        <dbReference type="ARBA" id="ARBA00012448"/>
    </source>
</evidence>
<comment type="caution">
    <text evidence="30">The sequence shown here is derived from an EMBL/GenBank/DDBJ whole genome shotgun (WGS) entry which is preliminary data.</text>
</comment>
<dbReference type="Pfam" id="PF00905">
    <property type="entry name" value="Transpeptidase"/>
    <property type="match status" value="1"/>
</dbReference>
<evidence type="ECO:0000259" key="29">
    <source>
        <dbReference type="Pfam" id="PF00912"/>
    </source>
</evidence>
<evidence type="ECO:0000256" key="11">
    <source>
        <dbReference type="ARBA" id="ARBA00022676"/>
    </source>
</evidence>
<dbReference type="UniPathway" id="UPA00219"/>
<evidence type="ECO:0000256" key="1">
    <source>
        <dbReference type="ARBA" id="ARBA00002624"/>
    </source>
</evidence>
<evidence type="ECO:0000313" key="31">
    <source>
        <dbReference type="Proteomes" id="UP000078532"/>
    </source>
</evidence>
<dbReference type="GO" id="GO:0008658">
    <property type="term" value="F:penicillin binding"/>
    <property type="evidence" value="ECO:0007669"/>
    <property type="project" value="InterPro"/>
</dbReference>
<keyword evidence="20" id="KW-0046">Antibiotic resistance</keyword>
<evidence type="ECO:0000256" key="26">
    <source>
        <dbReference type="ARBA" id="ARBA00060592"/>
    </source>
</evidence>
<evidence type="ECO:0000256" key="24">
    <source>
        <dbReference type="ARBA" id="ARBA00044770"/>
    </source>
</evidence>
<dbReference type="GO" id="GO:0030288">
    <property type="term" value="C:outer membrane-bounded periplasmic space"/>
    <property type="evidence" value="ECO:0007669"/>
    <property type="project" value="TreeGrafter"/>
</dbReference>
<dbReference type="SUPFAM" id="SSF56601">
    <property type="entry name" value="beta-lactamase/transpeptidase-like"/>
    <property type="match status" value="1"/>
</dbReference>
<keyword evidence="18" id="KW-1133">Transmembrane helix</keyword>
<dbReference type="GO" id="GO:0008360">
    <property type="term" value="P:regulation of cell shape"/>
    <property type="evidence" value="ECO:0007669"/>
    <property type="project" value="UniProtKB-KW"/>
</dbReference>
<comment type="similarity">
    <text evidence="4">In the C-terminal section; belongs to the transpeptidase family.</text>
</comment>
<feature type="region of interest" description="Disordered" evidence="27">
    <location>
        <begin position="607"/>
        <end position="715"/>
    </location>
</feature>
<keyword evidence="13" id="KW-0812">Transmembrane</keyword>
<evidence type="ECO:0000256" key="12">
    <source>
        <dbReference type="ARBA" id="ARBA00022679"/>
    </source>
</evidence>
<evidence type="ECO:0000256" key="23">
    <source>
        <dbReference type="ARBA" id="ARBA00034000"/>
    </source>
</evidence>
<evidence type="ECO:0000256" key="13">
    <source>
        <dbReference type="ARBA" id="ARBA00022692"/>
    </source>
</evidence>
<comment type="pathway">
    <text evidence="26">Glycan biosynthesis.</text>
</comment>
<evidence type="ECO:0000256" key="18">
    <source>
        <dbReference type="ARBA" id="ARBA00022989"/>
    </source>
</evidence>
<dbReference type="InterPro" id="IPR036950">
    <property type="entry name" value="PBP_transglycosylase"/>
</dbReference>
<dbReference type="STRING" id="1838280.A6M21_09035"/>
<dbReference type="InterPro" id="IPR023346">
    <property type="entry name" value="Lysozyme-like_dom_sf"/>
</dbReference>
<comment type="subcellular location">
    <subcellularLocation>
        <location evidence="2">Cell membrane</location>
        <topology evidence="2">Single-pass type II membrane protein</topology>
    </subcellularLocation>
</comment>
<evidence type="ECO:0000256" key="14">
    <source>
        <dbReference type="ARBA" id="ARBA00022801"/>
    </source>
</evidence>
<evidence type="ECO:0000256" key="3">
    <source>
        <dbReference type="ARBA" id="ARBA00004752"/>
    </source>
</evidence>
<keyword evidence="8" id="KW-1003">Cell membrane</keyword>
<evidence type="ECO:0000256" key="10">
    <source>
        <dbReference type="ARBA" id="ARBA00022670"/>
    </source>
</evidence>
<evidence type="ECO:0000256" key="20">
    <source>
        <dbReference type="ARBA" id="ARBA00023251"/>
    </source>
</evidence>
<keyword evidence="9" id="KW-0121">Carboxypeptidase</keyword>
<evidence type="ECO:0000256" key="16">
    <source>
        <dbReference type="ARBA" id="ARBA00022968"/>
    </source>
</evidence>
<feature type="compositionally biased region" description="Pro residues" evidence="27">
    <location>
        <begin position="608"/>
        <end position="620"/>
    </location>
</feature>
<evidence type="ECO:0000256" key="8">
    <source>
        <dbReference type="ARBA" id="ARBA00022475"/>
    </source>
</evidence>
<dbReference type="GO" id="GO:0046677">
    <property type="term" value="P:response to antibiotic"/>
    <property type="evidence" value="ECO:0007669"/>
    <property type="project" value="UniProtKB-KW"/>
</dbReference>
<keyword evidence="15" id="KW-0133">Cell shape</keyword>
<keyword evidence="14" id="KW-0378">Hydrolase</keyword>
<keyword evidence="10" id="KW-0645">Protease</keyword>
<feature type="compositionally biased region" description="Basic and acidic residues" evidence="27">
    <location>
        <begin position="696"/>
        <end position="715"/>
    </location>
</feature>
<evidence type="ECO:0000256" key="27">
    <source>
        <dbReference type="SAM" id="MobiDB-lite"/>
    </source>
</evidence>
<evidence type="ECO:0000256" key="7">
    <source>
        <dbReference type="ARBA" id="ARBA00018638"/>
    </source>
</evidence>
<keyword evidence="22" id="KW-0961">Cell wall biogenesis/degradation</keyword>
<evidence type="ECO:0000256" key="2">
    <source>
        <dbReference type="ARBA" id="ARBA00004401"/>
    </source>
</evidence>
<dbReference type="InterPro" id="IPR001264">
    <property type="entry name" value="Glyco_trans_51"/>
</dbReference>
<keyword evidence="12" id="KW-0808">Transferase</keyword>
<evidence type="ECO:0000256" key="4">
    <source>
        <dbReference type="ARBA" id="ARBA00007090"/>
    </source>
</evidence>
<comment type="function">
    <text evidence="1">Cell wall formation. Synthesis of cross-linked peptidoglycan from the lipid intermediates. The enzyme has a penicillin-insensitive transglycosylase N-terminal domain (formation of linear glycan strands) and a penicillin-sensitive transpeptidase C-terminal domain (cross-linking of the peptide subunits).</text>
</comment>
<keyword evidence="16" id="KW-0735">Signal-anchor</keyword>
<comment type="pathway">
    <text evidence="3">Cell wall biogenesis; peptidoglycan biosynthesis.</text>
</comment>
<evidence type="ECO:0000256" key="25">
    <source>
        <dbReference type="ARBA" id="ARBA00049902"/>
    </source>
</evidence>
<evidence type="ECO:0000256" key="22">
    <source>
        <dbReference type="ARBA" id="ARBA00023316"/>
    </source>
</evidence>
<dbReference type="InterPro" id="IPR001460">
    <property type="entry name" value="PCN-bd_Tpept"/>
</dbReference>
<dbReference type="GO" id="GO:0009252">
    <property type="term" value="P:peptidoglycan biosynthetic process"/>
    <property type="evidence" value="ECO:0007669"/>
    <property type="project" value="UniProtKB-UniPathway"/>
</dbReference>
<dbReference type="InterPro" id="IPR050396">
    <property type="entry name" value="Glycosyltr_51/Transpeptidase"/>
</dbReference>
<reference evidence="30 31" key="1">
    <citation type="submission" date="2016-04" db="EMBL/GenBank/DDBJ databases">
        <authorList>
            <person name="Evans L.H."/>
            <person name="Alamgir A."/>
            <person name="Owens N."/>
            <person name="Weber N.D."/>
            <person name="Virtaneva K."/>
            <person name="Barbian K."/>
            <person name="Babar A."/>
            <person name="Rosenke K."/>
        </authorList>
    </citation>
    <scope>NUCLEOTIDE SEQUENCE [LARGE SCALE GENOMIC DNA]</scope>
    <source>
        <strain evidence="30 31">LMa1</strain>
    </source>
</reference>
<dbReference type="SUPFAM" id="SSF53955">
    <property type="entry name" value="Lysozyme-like"/>
    <property type="match status" value="1"/>
</dbReference>
<comment type="similarity">
    <text evidence="5">In the N-terminal section; belongs to the glycosyltransferase 51 family.</text>
</comment>
<comment type="catalytic activity">
    <reaction evidence="25">
        <text>[GlcNAc-(1-&gt;4)-Mur2Ac(oyl-L-Ala-gamma-D-Glu-L-Lys-D-Ala-D-Ala)](n)-di-trans,octa-cis-undecaprenyl diphosphate + beta-D-GlcNAc-(1-&gt;4)-Mur2Ac(oyl-L-Ala-gamma-D-Glu-L-Lys-D-Ala-D-Ala)-di-trans,octa-cis-undecaprenyl diphosphate = [GlcNAc-(1-&gt;4)-Mur2Ac(oyl-L-Ala-gamma-D-Glu-L-Lys-D-Ala-D-Ala)](n+1)-di-trans,octa-cis-undecaprenyl diphosphate + di-trans,octa-cis-undecaprenyl diphosphate + H(+)</text>
        <dbReference type="Rhea" id="RHEA:23708"/>
        <dbReference type="Rhea" id="RHEA-COMP:9602"/>
        <dbReference type="Rhea" id="RHEA-COMP:9603"/>
        <dbReference type="ChEBI" id="CHEBI:15378"/>
        <dbReference type="ChEBI" id="CHEBI:58405"/>
        <dbReference type="ChEBI" id="CHEBI:60033"/>
        <dbReference type="ChEBI" id="CHEBI:78435"/>
        <dbReference type="EC" id="2.4.99.28"/>
    </reaction>
</comment>
<dbReference type="PANTHER" id="PTHR32282:SF33">
    <property type="entry name" value="PEPTIDOGLYCAN GLYCOSYLTRANSFERASE"/>
    <property type="match status" value="1"/>
</dbReference>
<dbReference type="InterPro" id="IPR012338">
    <property type="entry name" value="Beta-lactam/transpept-like"/>
</dbReference>
<evidence type="ECO:0000313" key="30">
    <source>
        <dbReference type="EMBL" id="OAT82291.1"/>
    </source>
</evidence>
<dbReference type="Gene3D" id="3.40.710.10">
    <property type="entry name" value="DD-peptidase/beta-lactamase superfamily"/>
    <property type="match status" value="1"/>
</dbReference>
<keyword evidence="19" id="KW-0472">Membrane</keyword>
<dbReference type="GO" id="GO:0005886">
    <property type="term" value="C:plasma membrane"/>
    <property type="evidence" value="ECO:0007669"/>
    <property type="project" value="UniProtKB-SubCell"/>
</dbReference>
<dbReference type="EC" id="3.4.16.4" evidence="6"/>
<evidence type="ECO:0000256" key="9">
    <source>
        <dbReference type="ARBA" id="ARBA00022645"/>
    </source>
</evidence>
<dbReference type="GO" id="GO:0071555">
    <property type="term" value="P:cell wall organization"/>
    <property type="evidence" value="ECO:0007669"/>
    <property type="project" value="UniProtKB-KW"/>
</dbReference>
<dbReference type="EC" id="2.4.99.28" evidence="24"/>
<protein>
    <recommendedName>
        <fullName evidence="7">Penicillin-binding protein 1A</fullName>
        <ecNumber evidence="24">2.4.99.28</ecNumber>
        <ecNumber evidence="6">3.4.16.4</ecNumber>
    </recommendedName>
</protein>
<evidence type="ECO:0000256" key="19">
    <source>
        <dbReference type="ARBA" id="ARBA00023136"/>
    </source>
</evidence>
<dbReference type="NCBIfam" id="TIGR02074">
    <property type="entry name" value="PBP_1a_fam"/>
    <property type="match status" value="1"/>
</dbReference>
<feature type="domain" description="Penicillin-binding protein transpeptidase" evidence="28">
    <location>
        <begin position="313"/>
        <end position="584"/>
    </location>
</feature>
<dbReference type="Proteomes" id="UP000078532">
    <property type="component" value="Unassembled WGS sequence"/>
</dbReference>
<evidence type="ECO:0000256" key="21">
    <source>
        <dbReference type="ARBA" id="ARBA00023268"/>
    </source>
</evidence>
<dbReference type="GO" id="GO:0006508">
    <property type="term" value="P:proteolysis"/>
    <property type="evidence" value="ECO:0007669"/>
    <property type="project" value="UniProtKB-KW"/>
</dbReference>
<evidence type="ECO:0000259" key="28">
    <source>
        <dbReference type="Pfam" id="PF00905"/>
    </source>
</evidence>